<dbReference type="EMBL" id="CAACVS010000214">
    <property type="protein sequence ID" value="VEU39300.1"/>
    <property type="molecule type" value="Genomic_DNA"/>
</dbReference>
<dbReference type="InterPro" id="IPR036322">
    <property type="entry name" value="WD40_repeat_dom_sf"/>
</dbReference>
<feature type="compositionally biased region" description="Polar residues" evidence="1">
    <location>
        <begin position="196"/>
        <end position="211"/>
    </location>
</feature>
<proteinExistence type="predicted"/>
<evidence type="ECO:0000313" key="2">
    <source>
        <dbReference type="EMBL" id="VEU39300.1"/>
    </source>
</evidence>
<gene>
    <name evidence="2" type="ORF">PSNMU_V1.4_AUG-EV-PASAV3_0061630</name>
</gene>
<dbReference type="Gene3D" id="2.130.10.10">
    <property type="entry name" value="YVTN repeat-like/Quinoprotein amine dehydrogenase"/>
    <property type="match status" value="1"/>
</dbReference>
<accession>A0A448ZB97</accession>
<reference evidence="2 3" key="1">
    <citation type="submission" date="2019-01" db="EMBL/GenBank/DDBJ databases">
        <authorList>
            <person name="Ferrante I. M."/>
        </authorList>
    </citation>
    <scope>NUCLEOTIDE SEQUENCE [LARGE SCALE GENOMIC DNA]</scope>
    <source>
        <strain evidence="2 3">B856</strain>
    </source>
</reference>
<feature type="region of interest" description="Disordered" evidence="1">
    <location>
        <begin position="196"/>
        <end position="221"/>
    </location>
</feature>
<dbReference type="InterPro" id="IPR015943">
    <property type="entry name" value="WD40/YVTN_repeat-like_dom_sf"/>
</dbReference>
<keyword evidence="3" id="KW-1185">Reference proteome</keyword>
<feature type="region of interest" description="Disordered" evidence="1">
    <location>
        <begin position="17"/>
        <end position="118"/>
    </location>
</feature>
<sequence length="757" mass="84328">MPKSKQLKLYPLFRRPSEVSSVDHVKNDTGNAIDVDSDSDEDNIPLTSLLLSRPTPSQDSNGIERNRKPSGAKSGLKALKGQKKNEKKRLASAVSASAHCDNTENKNPRFNAPATDCKQKEIKTRVEESFAPSKKMSKHTKIGRKATVQATITAAIASANDHTKKPAQTKRAADSDNPDGEREIKLETLLKSEINKNSAPLSSKTLPTNHCSSDEKHKNGSRWKVGVPLFSQSTMDFVASEGGDSKEPFRKNIVHTLNRRTTHGGCLVQGPLRRHYSPSSKARMEQNRRSSLPLSSSWPTKLKIPSWISLEQPLTGNTASSIGGNIDHMAWDAMGVLLAVSSDRTIRIYDWDMLRAADIRGRSDRARNTNDHTEFKIPPIVNFQLPHPVSSLVWNPFEMDELAVGFRVSGQTIIYNVDRVARWIAKDPSRYNRRPLPHSTHQSIVLQRVTGSIGDILFLDADNMLIAVGNTLFRWKRNLEKLRRLKQRQPNGAFASGILVWRYQPPSPVTSMALIGSNMVIVGTNRGHLLLIDWTKRTKVTLSFSHEHRPKVLQSWLPHERLKATHEDKGLRNRMGIVKLRVESSNQSCTVGKKNWGRCRVLWVTLSGWLLSTILESAVRISEPCLVHSASPKVMYTNSDGIPITTDKRSWSLPYNPIGVDMSNQHSACWVGVPGVTRKLSHHDKFVLDSQPSTVVSKRRSLMVHGIGDKIRNIPLPGIVKGLPQSIAVHPSFEWILVGEGKRLHVMVGSGRANTNG</sequence>
<evidence type="ECO:0000256" key="1">
    <source>
        <dbReference type="SAM" id="MobiDB-lite"/>
    </source>
</evidence>
<feature type="compositionally biased region" description="Basic and acidic residues" evidence="1">
    <location>
        <begin position="171"/>
        <end position="181"/>
    </location>
</feature>
<evidence type="ECO:0000313" key="3">
    <source>
        <dbReference type="Proteomes" id="UP000291116"/>
    </source>
</evidence>
<dbReference type="SUPFAM" id="SSF50978">
    <property type="entry name" value="WD40 repeat-like"/>
    <property type="match status" value="1"/>
</dbReference>
<feature type="region of interest" description="Disordered" evidence="1">
    <location>
        <begin position="157"/>
        <end position="181"/>
    </location>
</feature>
<organism evidence="2 3">
    <name type="scientific">Pseudo-nitzschia multistriata</name>
    <dbReference type="NCBI Taxonomy" id="183589"/>
    <lineage>
        <taxon>Eukaryota</taxon>
        <taxon>Sar</taxon>
        <taxon>Stramenopiles</taxon>
        <taxon>Ochrophyta</taxon>
        <taxon>Bacillariophyta</taxon>
        <taxon>Bacillariophyceae</taxon>
        <taxon>Bacillariophycidae</taxon>
        <taxon>Bacillariales</taxon>
        <taxon>Bacillariaceae</taxon>
        <taxon>Pseudo-nitzschia</taxon>
    </lineage>
</organism>
<dbReference type="AlphaFoldDB" id="A0A448ZB97"/>
<feature type="compositionally biased region" description="Basic and acidic residues" evidence="1">
    <location>
        <begin position="17"/>
        <end position="27"/>
    </location>
</feature>
<feature type="compositionally biased region" description="Low complexity" evidence="1">
    <location>
        <begin position="45"/>
        <end position="57"/>
    </location>
</feature>
<name>A0A448ZB97_9STRA</name>
<protein>
    <submittedName>
        <fullName evidence="2">Uncharacterized protein</fullName>
    </submittedName>
</protein>
<dbReference type="Proteomes" id="UP000291116">
    <property type="component" value="Unassembled WGS sequence"/>
</dbReference>
<dbReference type="OrthoDB" id="49146at2759"/>